<dbReference type="PANTHER" id="PTHR35789">
    <property type="entry name" value="SPORE GERMINATION PROTEIN B3"/>
    <property type="match status" value="1"/>
</dbReference>
<evidence type="ECO:0000313" key="3">
    <source>
        <dbReference type="Proteomes" id="UP000037269"/>
    </source>
</evidence>
<dbReference type="Gene3D" id="3.30.300.210">
    <property type="entry name" value="Nutrient germinant receptor protein C, domain 3"/>
    <property type="match status" value="1"/>
</dbReference>
<gene>
    <name evidence="2" type="ORF">AF333_19135</name>
</gene>
<dbReference type="PANTHER" id="PTHR35789:SF1">
    <property type="entry name" value="SPORE GERMINATION PROTEIN B3"/>
    <property type="match status" value="1"/>
</dbReference>
<dbReference type="EMBL" id="LGUG01000004">
    <property type="protein sequence ID" value="KON97267.1"/>
    <property type="molecule type" value="Genomic_DNA"/>
</dbReference>
<sequence length="144" mass="17257">MAQDKYGGNITFSLDEKKDHMVTFHPRVMKRIYHFSRKEQKVAVTVRLKMEGDVIESMFPADFSKQSTVRKLQDRVAKEYEKRAQKMIEKVQKKYKSDVLGFGRQLKAFHYDIWKDIDWDKDFPEAQINVVYDVKLRRTGMEMR</sequence>
<keyword evidence="3" id="KW-1185">Reference proteome</keyword>
<dbReference type="InterPro" id="IPR046953">
    <property type="entry name" value="Spore_GerAC-like_C"/>
</dbReference>
<dbReference type="InterPro" id="IPR008844">
    <property type="entry name" value="Spore_GerAC-like"/>
</dbReference>
<name>A0A0D1YNJ0_ANEMI</name>
<dbReference type="Pfam" id="PF05504">
    <property type="entry name" value="Spore_GerAC"/>
    <property type="match status" value="1"/>
</dbReference>
<dbReference type="GeneID" id="42307268"/>
<reference evidence="2 3" key="1">
    <citation type="submission" date="2015-07" db="EMBL/GenBank/DDBJ databases">
        <title>Fjat-14205 dsm 2895.</title>
        <authorList>
            <person name="Liu B."/>
            <person name="Wang J."/>
            <person name="Zhu Y."/>
            <person name="Liu G."/>
            <person name="Chen Q."/>
            <person name="Chen Z."/>
            <person name="Lan J."/>
            <person name="Che J."/>
            <person name="Ge C."/>
            <person name="Shi H."/>
            <person name="Pan Z."/>
            <person name="Liu X."/>
        </authorList>
    </citation>
    <scope>NUCLEOTIDE SEQUENCE [LARGE SCALE GENOMIC DNA]</scope>
    <source>
        <strain evidence="2 3">DSM 2895</strain>
    </source>
</reference>
<organism evidence="2 3">
    <name type="scientific">Aneurinibacillus migulanus</name>
    <name type="common">Bacillus migulanus</name>
    <dbReference type="NCBI Taxonomy" id="47500"/>
    <lineage>
        <taxon>Bacteria</taxon>
        <taxon>Bacillati</taxon>
        <taxon>Bacillota</taxon>
        <taxon>Bacilli</taxon>
        <taxon>Bacillales</taxon>
        <taxon>Paenibacillaceae</taxon>
        <taxon>Aneurinibacillus group</taxon>
        <taxon>Aneurinibacillus</taxon>
    </lineage>
</organism>
<dbReference type="PATRIC" id="fig|47500.8.peg.5896"/>
<dbReference type="AlphaFoldDB" id="A0A0D1YNJ0"/>
<evidence type="ECO:0000259" key="1">
    <source>
        <dbReference type="Pfam" id="PF05504"/>
    </source>
</evidence>
<comment type="caution">
    <text evidence="2">The sequence shown here is derived from an EMBL/GenBank/DDBJ whole genome shotgun (WGS) entry which is preliminary data.</text>
</comment>
<dbReference type="RefSeq" id="WP_043063364.1">
    <property type="nucleotide sequence ID" value="NZ_BJOA01000182.1"/>
</dbReference>
<dbReference type="InterPro" id="IPR038501">
    <property type="entry name" value="Spore_GerAC_C_sf"/>
</dbReference>
<dbReference type="GO" id="GO:0009847">
    <property type="term" value="P:spore germination"/>
    <property type="evidence" value="ECO:0007669"/>
    <property type="project" value="InterPro"/>
</dbReference>
<proteinExistence type="predicted"/>
<dbReference type="Proteomes" id="UP000037269">
    <property type="component" value="Unassembled WGS sequence"/>
</dbReference>
<feature type="domain" description="Spore germination GerAC-like C-terminal" evidence="1">
    <location>
        <begin position="5"/>
        <end position="140"/>
    </location>
</feature>
<evidence type="ECO:0000313" key="2">
    <source>
        <dbReference type="EMBL" id="KON97267.1"/>
    </source>
</evidence>
<dbReference type="OrthoDB" id="2370124at2"/>
<protein>
    <recommendedName>
        <fullName evidence="1">Spore germination GerAC-like C-terminal domain-containing protein</fullName>
    </recommendedName>
</protein>
<accession>A0A0D1YNJ0</accession>
<dbReference type="STRING" id="47500.AF333_19135"/>
<dbReference type="GO" id="GO:0016020">
    <property type="term" value="C:membrane"/>
    <property type="evidence" value="ECO:0007669"/>
    <property type="project" value="InterPro"/>
</dbReference>